<evidence type="ECO:0000256" key="2">
    <source>
        <dbReference type="ARBA" id="ARBA00022475"/>
    </source>
</evidence>
<evidence type="ECO:0000256" key="1">
    <source>
        <dbReference type="ARBA" id="ARBA00004429"/>
    </source>
</evidence>
<evidence type="ECO:0000256" key="3">
    <source>
        <dbReference type="ARBA" id="ARBA00022519"/>
    </source>
</evidence>
<keyword evidence="3" id="KW-0997">Cell inner membrane</keyword>
<keyword evidence="10" id="KW-1185">Reference proteome</keyword>
<evidence type="ECO:0000256" key="5">
    <source>
        <dbReference type="ARBA" id="ARBA00022989"/>
    </source>
</evidence>
<feature type="transmembrane region" description="Helical" evidence="7">
    <location>
        <begin position="240"/>
        <end position="256"/>
    </location>
</feature>
<feature type="transmembrane region" description="Helical" evidence="7">
    <location>
        <begin position="163"/>
        <end position="188"/>
    </location>
</feature>
<feature type="domain" description="TRAP C4-dicarboxylate transport system permease DctM subunit" evidence="8">
    <location>
        <begin position="8"/>
        <end position="416"/>
    </location>
</feature>
<dbReference type="Pfam" id="PF06808">
    <property type="entry name" value="DctM"/>
    <property type="match status" value="1"/>
</dbReference>
<feature type="transmembrane region" description="Helical" evidence="7">
    <location>
        <begin position="396"/>
        <end position="420"/>
    </location>
</feature>
<organism evidence="9 10">
    <name type="scientific">Ammoniphilus resinae</name>
    <dbReference type="NCBI Taxonomy" id="861532"/>
    <lineage>
        <taxon>Bacteria</taxon>
        <taxon>Bacillati</taxon>
        <taxon>Bacillota</taxon>
        <taxon>Bacilli</taxon>
        <taxon>Bacillales</taxon>
        <taxon>Paenibacillaceae</taxon>
        <taxon>Aneurinibacillus group</taxon>
        <taxon>Ammoniphilus</taxon>
    </lineage>
</organism>
<evidence type="ECO:0000313" key="9">
    <source>
        <dbReference type="EMBL" id="MBP1932250.1"/>
    </source>
</evidence>
<dbReference type="PANTHER" id="PTHR33362:SF3">
    <property type="entry name" value="SIALIC ACID TRAP TRANSPORTER PERMEASE PROTEIN SIAT"/>
    <property type="match status" value="1"/>
</dbReference>
<evidence type="ECO:0000313" key="10">
    <source>
        <dbReference type="Proteomes" id="UP001519343"/>
    </source>
</evidence>
<name>A0ABS4GPQ9_9BACL</name>
<accession>A0ABS4GPQ9</accession>
<sequence>MAMVVFIGALLFLFLAAMPVAFSMGFTSLLLMLMDGKILYGNIAQKMVGGVNSFVILAVPLFLLAGKLLNVGGITDRIFKFCHVCVGFLPGGLGHVNVASSIIFSGMSGTAVSDAAGLGTIEIKAMRNAGYPKGFSSAITAASSTIGPIIPPSLPMVVYGVSAGASIGALFLAGLIPGLLMGLAMMLLMAYFAKKKNYPRGNYPTAKTFFIALKEAFLPLLTPVIIIGGIYQGIFTPTEAAVVAVVYGLLLSGLIYRELNWPTLLQVFRETARDSAVLGLILACATLYGNIIMRAKIPMQVLDFFTSLAHSQWTMLIVLNIFLLIVGAFMETISAITILMPIMLPLLDKFDIDPVHFGVIIVLNLMIGLLTPPFGIVLFVISKIGEVGIIQLTKELLPFIAVLLVVLGLITFFPQIVLWLPSLMYT</sequence>
<feature type="transmembrane region" description="Helical" evidence="7">
    <location>
        <begin position="355"/>
        <end position="381"/>
    </location>
</feature>
<comment type="subcellular location">
    <subcellularLocation>
        <location evidence="1">Cell inner membrane</location>
        <topology evidence="1">Multi-pass membrane protein</topology>
    </subcellularLocation>
</comment>
<evidence type="ECO:0000259" key="8">
    <source>
        <dbReference type="Pfam" id="PF06808"/>
    </source>
</evidence>
<keyword evidence="5 7" id="KW-1133">Transmembrane helix</keyword>
<keyword evidence="4 7" id="KW-0812">Transmembrane</keyword>
<proteinExistence type="predicted"/>
<dbReference type="PANTHER" id="PTHR33362">
    <property type="entry name" value="SIALIC ACID TRAP TRANSPORTER PERMEASE PROTEIN SIAT-RELATED"/>
    <property type="match status" value="1"/>
</dbReference>
<dbReference type="RefSeq" id="WP_209810298.1">
    <property type="nucleotide sequence ID" value="NZ_JAGGKT010000005.1"/>
</dbReference>
<comment type="caution">
    <text evidence="9">The sequence shown here is derived from an EMBL/GenBank/DDBJ whole genome shotgun (WGS) entry which is preliminary data.</text>
</comment>
<gene>
    <name evidence="9" type="ORF">J2Z37_002251</name>
</gene>
<reference evidence="9 10" key="1">
    <citation type="submission" date="2021-03" db="EMBL/GenBank/DDBJ databases">
        <title>Genomic Encyclopedia of Type Strains, Phase IV (KMG-IV): sequencing the most valuable type-strain genomes for metagenomic binning, comparative biology and taxonomic classification.</title>
        <authorList>
            <person name="Goeker M."/>
        </authorList>
    </citation>
    <scope>NUCLEOTIDE SEQUENCE [LARGE SCALE GENOMIC DNA]</scope>
    <source>
        <strain evidence="9 10">DSM 24738</strain>
    </source>
</reference>
<evidence type="ECO:0000256" key="4">
    <source>
        <dbReference type="ARBA" id="ARBA00022692"/>
    </source>
</evidence>
<protein>
    <submittedName>
        <fullName evidence="9">Tripartite ATP-independent transporter DctM subunit</fullName>
    </submittedName>
</protein>
<keyword evidence="6 7" id="KW-0472">Membrane</keyword>
<dbReference type="Proteomes" id="UP001519343">
    <property type="component" value="Unassembled WGS sequence"/>
</dbReference>
<evidence type="ECO:0000256" key="6">
    <source>
        <dbReference type="ARBA" id="ARBA00023136"/>
    </source>
</evidence>
<keyword evidence="2" id="KW-1003">Cell membrane</keyword>
<dbReference type="EMBL" id="JAGGKT010000005">
    <property type="protein sequence ID" value="MBP1932250.1"/>
    <property type="molecule type" value="Genomic_DNA"/>
</dbReference>
<feature type="transmembrane region" description="Helical" evidence="7">
    <location>
        <begin position="276"/>
        <end position="293"/>
    </location>
</feature>
<dbReference type="NCBIfam" id="TIGR00786">
    <property type="entry name" value="dctM"/>
    <property type="match status" value="1"/>
</dbReference>
<dbReference type="InterPro" id="IPR004681">
    <property type="entry name" value="TRAP_DctM"/>
</dbReference>
<feature type="transmembrane region" description="Helical" evidence="7">
    <location>
        <begin position="47"/>
        <end position="69"/>
    </location>
</feature>
<evidence type="ECO:0000256" key="7">
    <source>
        <dbReference type="SAM" id="Phobius"/>
    </source>
</evidence>
<feature type="transmembrane region" description="Helical" evidence="7">
    <location>
        <begin position="209"/>
        <end position="234"/>
    </location>
</feature>
<dbReference type="InterPro" id="IPR010656">
    <property type="entry name" value="DctM"/>
</dbReference>
<dbReference type="PIRSF" id="PIRSF006066">
    <property type="entry name" value="HI0050"/>
    <property type="match status" value="1"/>
</dbReference>
<feature type="transmembrane region" description="Helical" evidence="7">
    <location>
        <begin position="81"/>
        <end position="104"/>
    </location>
</feature>
<feature type="transmembrane region" description="Helical" evidence="7">
    <location>
        <begin position="313"/>
        <end position="343"/>
    </location>
</feature>